<reference evidence="1 2" key="1">
    <citation type="submission" date="2016-12" db="EMBL/GenBank/DDBJ databases">
        <title>Isolation and genomic insights into novel planktonic Zetaproteobacteria from stratified waters of the Chesapeake Bay.</title>
        <authorList>
            <person name="McAllister S.M."/>
            <person name="Kato S."/>
            <person name="Chan C.S."/>
            <person name="Chiu B.K."/>
            <person name="Field E.K."/>
        </authorList>
    </citation>
    <scope>NUCLEOTIDE SEQUENCE [LARGE SCALE GENOMIC DNA]</scope>
    <source>
        <strain evidence="1 2">CP-8</strain>
    </source>
</reference>
<organism evidence="1 2">
    <name type="scientific">Mariprofundus ferrinatatus</name>
    <dbReference type="NCBI Taxonomy" id="1921087"/>
    <lineage>
        <taxon>Bacteria</taxon>
        <taxon>Pseudomonadati</taxon>
        <taxon>Pseudomonadota</taxon>
        <taxon>Candidatius Mariprofundia</taxon>
        <taxon>Mariprofundales</taxon>
        <taxon>Mariprofundaceae</taxon>
        <taxon>Mariprofundus</taxon>
    </lineage>
</organism>
<dbReference type="Gene3D" id="3.40.50.1400">
    <property type="match status" value="1"/>
</dbReference>
<keyword evidence="2" id="KW-1185">Reference proteome</keyword>
<dbReference type="AlphaFoldDB" id="A0A2K8L6C1"/>
<accession>A0A2K8L6C1</accession>
<dbReference type="RefSeq" id="WP_100266139.1">
    <property type="nucleotide sequence ID" value="NZ_CP018800.1"/>
</dbReference>
<dbReference type="OrthoDB" id="9797895at2"/>
<proteinExistence type="predicted"/>
<dbReference type="EMBL" id="CP018800">
    <property type="protein sequence ID" value="ATX82837.1"/>
    <property type="molecule type" value="Genomic_DNA"/>
</dbReference>
<dbReference type="SUPFAM" id="SSF53800">
    <property type="entry name" value="Chelatase"/>
    <property type="match status" value="1"/>
</dbReference>
<gene>
    <name evidence="1" type="ORF">Ga0123462_2000</name>
</gene>
<protein>
    <submittedName>
        <fullName evidence="1">Sirohydrochlorin ferrochelatase</fullName>
    </submittedName>
</protein>
<sequence>MRVLLAHGSSDAMHASKVTELAAEVSGLLNDEVSASYLSDKKLPDGAEVLPLFLGAGIHVTKDAPQLAAAANCRLLPALGARTAAIAKLIDNNPVKNSIFLLYQRNGFENLFNAFETKGSIAFLHDEPSLSAVLQQMHTSRVTVQPLLLFPGRSLARVRRMINDSPIPDAGLAPVLCELNGFAELVADCFSHEA</sequence>
<evidence type="ECO:0000313" key="2">
    <source>
        <dbReference type="Proteomes" id="UP000231637"/>
    </source>
</evidence>
<evidence type="ECO:0000313" key="1">
    <source>
        <dbReference type="EMBL" id="ATX82837.1"/>
    </source>
</evidence>
<dbReference type="Proteomes" id="UP000231637">
    <property type="component" value="Chromosome"/>
</dbReference>
<name>A0A2K8L6C1_9PROT</name>
<dbReference type="KEGG" id="mfn:Ga0123462_2000"/>